<evidence type="ECO:0000256" key="3">
    <source>
        <dbReference type="ARBA" id="ARBA00022630"/>
    </source>
</evidence>
<dbReference type="InterPro" id="IPR038220">
    <property type="entry name" value="PHOX_C_sf"/>
</dbReference>
<keyword evidence="9" id="KW-1185">Reference proteome</keyword>
<dbReference type="InterPro" id="IPR036249">
    <property type="entry name" value="Thioredoxin-like_sf"/>
</dbReference>
<dbReference type="PANTHER" id="PTHR43004">
    <property type="entry name" value="TRK SYSTEM POTASSIUM UPTAKE PROTEIN"/>
    <property type="match status" value="1"/>
</dbReference>
<gene>
    <name evidence="8" type="ORF">R3P38DRAFT_2865761</name>
</gene>
<dbReference type="InterPro" id="IPR002938">
    <property type="entry name" value="FAD-bd"/>
</dbReference>
<dbReference type="EMBL" id="JAWWNJ010000008">
    <property type="protein sequence ID" value="KAK7050545.1"/>
    <property type="molecule type" value="Genomic_DNA"/>
</dbReference>
<evidence type="ECO:0000259" key="6">
    <source>
        <dbReference type="Pfam" id="PF01494"/>
    </source>
</evidence>
<evidence type="ECO:0000259" key="7">
    <source>
        <dbReference type="Pfam" id="PF07976"/>
    </source>
</evidence>
<dbReference type="AlphaFoldDB" id="A0AAW0DK22"/>
<accession>A0AAW0DK22</accession>
<reference evidence="8 9" key="1">
    <citation type="journal article" date="2024" name="J Genomics">
        <title>Draft genome sequencing and assembly of Favolaschia claudopus CIRM-BRFM 2984 isolated from oak limbs.</title>
        <authorList>
            <person name="Navarro D."/>
            <person name="Drula E."/>
            <person name="Chaduli D."/>
            <person name="Cazenave R."/>
            <person name="Ahrendt S."/>
            <person name="Wang J."/>
            <person name="Lipzen A."/>
            <person name="Daum C."/>
            <person name="Barry K."/>
            <person name="Grigoriev I.V."/>
            <person name="Favel A."/>
            <person name="Rosso M.N."/>
            <person name="Martin F."/>
        </authorList>
    </citation>
    <scope>NUCLEOTIDE SEQUENCE [LARGE SCALE GENOMIC DNA]</scope>
    <source>
        <strain evidence="8 9">CIRM-BRFM 2984</strain>
    </source>
</reference>
<proteinExistence type="inferred from homology"/>
<dbReference type="InterPro" id="IPR012941">
    <property type="entry name" value="Phe_hydrox_C_dim_dom"/>
</dbReference>
<evidence type="ECO:0000256" key="1">
    <source>
        <dbReference type="ARBA" id="ARBA00001974"/>
    </source>
</evidence>
<evidence type="ECO:0000313" key="8">
    <source>
        <dbReference type="EMBL" id="KAK7050545.1"/>
    </source>
</evidence>
<keyword evidence="3" id="KW-0285">Flavoprotein</keyword>
<feature type="domain" description="Phenol hydroxylase-like C-terminal dimerisation" evidence="7">
    <location>
        <begin position="506"/>
        <end position="551"/>
    </location>
</feature>
<dbReference type="InterPro" id="IPR050641">
    <property type="entry name" value="RIFMO-like"/>
</dbReference>
<dbReference type="Pfam" id="PF07976">
    <property type="entry name" value="Phe_hydrox_dim"/>
    <property type="match status" value="1"/>
</dbReference>
<dbReference type="Gene3D" id="3.40.30.20">
    <property type="match status" value="1"/>
</dbReference>
<evidence type="ECO:0000256" key="2">
    <source>
        <dbReference type="ARBA" id="ARBA00007801"/>
    </source>
</evidence>
<evidence type="ECO:0000313" key="9">
    <source>
        <dbReference type="Proteomes" id="UP001362999"/>
    </source>
</evidence>
<evidence type="ECO:0000256" key="5">
    <source>
        <dbReference type="ARBA" id="ARBA00023002"/>
    </source>
</evidence>
<evidence type="ECO:0000256" key="4">
    <source>
        <dbReference type="ARBA" id="ARBA00022827"/>
    </source>
</evidence>
<dbReference type="Proteomes" id="UP001362999">
    <property type="component" value="Unassembled WGS sequence"/>
</dbReference>
<feature type="domain" description="FAD-binding" evidence="6">
    <location>
        <begin position="5"/>
        <end position="354"/>
    </location>
</feature>
<dbReference type="SUPFAM" id="SSF51905">
    <property type="entry name" value="FAD/NAD(P)-binding domain"/>
    <property type="match status" value="1"/>
</dbReference>
<sequence>MDKPSVLIAGAGPSGLVLAIVLLQHGVSVRIIDKQTEYPTGSRGAGIQPRTMELYDILGILPDIMHKGEPMRPTIAKYEPGQIDPVKFIKVAELLEPTPDIPHRNIYYVRQDHHEEVLRSHLEKLSCSVELGSELHYFEQFPNCVVAHIKKRDPKGDEVEETADFDWLVGADGARSFVRKQLGVSFAGSTTVQYIALGDIVVDEGLDPALWHMWDQSPKFIMLRPSGVKNKNFMFFYSGRPEELANTTMSREEFLEQFYELTGRHDVKFGAAPWLSNYRPNIRMVDRMQVGRVVLSGDAAHCHSATGGQGLNSSVHDAANLGWKLALVIKGLASQSLLSTYGEERLRVIANMLKVTTSLYNTSIDRLNTSSKMDDDTWARDGDIHMLGINYSGSSIILQEPDAISGISNAYSKPVGSGPARVEASFRAPDAPGLVLVGTSENVESTTSLFSIFKVTVHTVLLFGREADCGHQVTEVAETVPRAVARAVRILSQRESSRSLCEIVLEDRAGHAYAGYGVPLDKLTAVVVRPDGVVGAVVSDKRGLERYFKKIIGI</sequence>
<dbReference type="Gene3D" id="3.30.70.2450">
    <property type="match status" value="1"/>
</dbReference>
<dbReference type="GO" id="GO:0071949">
    <property type="term" value="F:FAD binding"/>
    <property type="evidence" value="ECO:0007669"/>
    <property type="project" value="InterPro"/>
</dbReference>
<dbReference type="PANTHER" id="PTHR43004:SF19">
    <property type="entry name" value="BINDING MONOOXYGENASE, PUTATIVE (JCVI)-RELATED"/>
    <property type="match status" value="1"/>
</dbReference>
<name>A0AAW0DK22_9AGAR</name>
<keyword evidence="4" id="KW-0274">FAD</keyword>
<dbReference type="PRINTS" id="PR00420">
    <property type="entry name" value="RNGMNOXGNASE"/>
</dbReference>
<dbReference type="GO" id="GO:0016709">
    <property type="term" value="F:oxidoreductase activity, acting on paired donors, with incorporation or reduction of molecular oxygen, NAD(P)H as one donor, and incorporation of one atom of oxygen"/>
    <property type="evidence" value="ECO:0007669"/>
    <property type="project" value="UniProtKB-ARBA"/>
</dbReference>
<organism evidence="8 9">
    <name type="scientific">Favolaschia claudopus</name>
    <dbReference type="NCBI Taxonomy" id="2862362"/>
    <lineage>
        <taxon>Eukaryota</taxon>
        <taxon>Fungi</taxon>
        <taxon>Dikarya</taxon>
        <taxon>Basidiomycota</taxon>
        <taxon>Agaricomycotina</taxon>
        <taxon>Agaricomycetes</taxon>
        <taxon>Agaricomycetidae</taxon>
        <taxon>Agaricales</taxon>
        <taxon>Marasmiineae</taxon>
        <taxon>Mycenaceae</taxon>
        <taxon>Favolaschia</taxon>
    </lineage>
</organism>
<comment type="similarity">
    <text evidence="2">Belongs to the PheA/TfdB FAD monooxygenase family.</text>
</comment>
<dbReference type="Gene3D" id="3.50.50.60">
    <property type="entry name" value="FAD/NAD(P)-binding domain"/>
    <property type="match status" value="1"/>
</dbReference>
<protein>
    <submittedName>
        <fullName evidence="8">FAD-binding-3 domain-containing protein</fullName>
    </submittedName>
</protein>
<comment type="caution">
    <text evidence="8">The sequence shown here is derived from an EMBL/GenBank/DDBJ whole genome shotgun (WGS) entry which is preliminary data.</text>
</comment>
<dbReference type="Pfam" id="PF01494">
    <property type="entry name" value="FAD_binding_3"/>
    <property type="match status" value="1"/>
</dbReference>
<dbReference type="SUPFAM" id="SSF52833">
    <property type="entry name" value="Thioredoxin-like"/>
    <property type="match status" value="1"/>
</dbReference>
<comment type="cofactor">
    <cofactor evidence="1">
        <name>FAD</name>
        <dbReference type="ChEBI" id="CHEBI:57692"/>
    </cofactor>
</comment>
<dbReference type="InterPro" id="IPR036188">
    <property type="entry name" value="FAD/NAD-bd_sf"/>
</dbReference>
<keyword evidence="5" id="KW-0560">Oxidoreductase</keyword>